<dbReference type="AlphaFoldDB" id="A0A1Y1Y7J1"/>
<sequence length="503" mass="57033">MLIALLSLCAFSTLLVVYYRLYLHPLAKYPGPVFARLTDWYNVYHCFKGDRHIDFVRLHNRYGKIVRYGPNRLSINSVGALRPIYSATANTKKANFYEAMQFYMDIPSTHCTVEKEQHARKRRILSQAFSDKMLQAYQPLFLKTLTKYLGRYEKNAGEDSWSGAYDMNHEFSLFVFDAMGGFCFGKPFGALDDPKKADIVPPTFEGFQGLNVVGHMHGIALLHLDSLQPRLKKAIEDYKKYSAELAHECIARSSDQKESACVFDVLLEGYRQKGTDAPSIKELESESSLLVLAGSDSTANSLSNVIFNLLNNPHTLERLQAELRTKFTNLDQICIGPALGDCEYLNACIDESMRVTPVIGGLTQRATLAGGIEIDGEHVPAKTDVGVPHHAIFRNEEYFADPWTYEPMRWMVSENSKEAIRTARAAFWPLGMGLTECIGKKWALIEIKLTIARMVYKYDLKLVVPDNEKDLTPIERLHRREEEATDRFTVGSKGPNVRFRLAK</sequence>
<proteinExistence type="inferred from homology"/>
<protein>
    <submittedName>
        <fullName evidence="9">Cytochrome P450</fullName>
    </submittedName>
</protein>
<dbReference type="GO" id="GO:0020037">
    <property type="term" value="F:heme binding"/>
    <property type="evidence" value="ECO:0007669"/>
    <property type="project" value="InterPro"/>
</dbReference>
<evidence type="ECO:0000256" key="6">
    <source>
        <dbReference type="ARBA" id="ARBA00023004"/>
    </source>
</evidence>
<dbReference type="PANTHER" id="PTHR24305:SF237">
    <property type="entry name" value="CYTOCHROME P450 MONOOXYGENASE ATNE-RELATED"/>
    <property type="match status" value="1"/>
</dbReference>
<keyword evidence="7" id="KW-0503">Monooxygenase</keyword>
<evidence type="ECO:0000313" key="10">
    <source>
        <dbReference type="Proteomes" id="UP000193144"/>
    </source>
</evidence>
<evidence type="ECO:0000256" key="3">
    <source>
        <dbReference type="ARBA" id="ARBA00022617"/>
    </source>
</evidence>
<keyword evidence="3 8" id="KW-0349">Heme</keyword>
<dbReference type="EMBL" id="MCFA01000321">
    <property type="protein sequence ID" value="ORX93982.1"/>
    <property type="molecule type" value="Genomic_DNA"/>
</dbReference>
<feature type="binding site" description="axial binding residue" evidence="8">
    <location>
        <position position="437"/>
    </location>
    <ligand>
        <name>heme</name>
        <dbReference type="ChEBI" id="CHEBI:30413"/>
    </ligand>
    <ligandPart>
        <name>Fe</name>
        <dbReference type="ChEBI" id="CHEBI:18248"/>
    </ligandPart>
</feature>
<dbReference type="CDD" id="cd11061">
    <property type="entry name" value="CYP67-like"/>
    <property type="match status" value="1"/>
</dbReference>
<dbReference type="PRINTS" id="PR00465">
    <property type="entry name" value="EP450IV"/>
</dbReference>
<comment type="similarity">
    <text evidence="2">Belongs to the cytochrome P450 family.</text>
</comment>
<accession>A0A1Y1Y7J1</accession>
<keyword evidence="4 8" id="KW-0479">Metal-binding</keyword>
<dbReference type="PANTHER" id="PTHR24305">
    <property type="entry name" value="CYTOCHROME P450"/>
    <property type="match status" value="1"/>
</dbReference>
<dbReference type="Proteomes" id="UP000193144">
    <property type="component" value="Unassembled WGS sequence"/>
</dbReference>
<gene>
    <name evidence="9" type="ORF">BCR34DRAFT_550548</name>
</gene>
<dbReference type="Pfam" id="PF00067">
    <property type="entry name" value="p450"/>
    <property type="match status" value="1"/>
</dbReference>
<evidence type="ECO:0000256" key="7">
    <source>
        <dbReference type="ARBA" id="ARBA00023033"/>
    </source>
</evidence>
<organism evidence="9 10">
    <name type="scientific">Clohesyomyces aquaticus</name>
    <dbReference type="NCBI Taxonomy" id="1231657"/>
    <lineage>
        <taxon>Eukaryota</taxon>
        <taxon>Fungi</taxon>
        <taxon>Dikarya</taxon>
        <taxon>Ascomycota</taxon>
        <taxon>Pezizomycotina</taxon>
        <taxon>Dothideomycetes</taxon>
        <taxon>Pleosporomycetidae</taxon>
        <taxon>Pleosporales</taxon>
        <taxon>Lindgomycetaceae</taxon>
        <taxon>Clohesyomyces</taxon>
    </lineage>
</organism>
<keyword evidence="10" id="KW-1185">Reference proteome</keyword>
<dbReference type="InterPro" id="IPR001128">
    <property type="entry name" value="Cyt_P450"/>
</dbReference>
<evidence type="ECO:0000256" key="4">
    <source>
        <dbReference type="ARBA" id="ARBA00022723"/>
    </source>
</evidence>
<evidence type="ECO:0000256" key="8">
    <source>
        <dbReference type="PIRSR" id="PIRSR602403-1"/>
    </source>
</evidence>
<dbReference type="InterPro" id="IPR050121">
    <property type="entry name" value="Cytochrome_P450_monoxygenase"/>
</dbReference>
<comment type="caution">
    <text evidence="9">The sequence shown here is derived from an EMBL/GenBank/DDBJ whole genome shotgun (WGS) entry which is preliminary data.</text>
</comment>
<dbReference type="GO" id="GO:0016705">
    <property type="term" value="F:oxidoreductase activity, acting on paired donors, with incorporation or reduction of molecular oxygen"/>
    <property type="evidence" value="ECO:0007669"/>
    <property type="project" value="InterPro"/>
</dbReference>
<dbReference type="Gene3D" id="1.10.630.10">
    <property type="entry name" value="Cytochrome P450"/>
    <property type="match status" value="1"/>
</dbReference>
<keyword evidence="5" id="KW-0560">Oxidoreductase</keyword>
<name>A0A1Y1Y7J1_9PLEO</name>
<evidence type="ECO:0000256" key="5">
    <source>
        <dbReference type="ARBA" id="ARBA00023002"/>
    </source>
</evidence>
<evidence type="ECO:0000256" key="1">
    <source>
        <dbReference type="ARBA" id="ARBA00001971"/>
    </source>
</evidence>
<dbReference type="GO" id="GO:0004497">
    <property type="term" value="F:monooxygenase activity"/>
    <property type="evidence" value="ECO:0007669"/>
    <property type="project" value="UniProtKB-KW"/>
</dbReference>
<dbReference type="PRINTS" id="PR00385">
    <property type="entry name" value="P450"/>
</dbReference>
<evidence type="ECO:0000256" key="2">
    <source>
        <dbReference type="ARBA" id="ARBA00010617"/>
    </source>
</evidence>
<dbReference type="STRING" id="1231657.A0A1Y1Y7J1"/>
<comment type="cofactor">
    <cofactor evidence="1 8">
        <name>heme</name>
        <dbReference type="ChEBI" id="CHEBI:30413"/>
    </cofactor>
</comment>
<keyword evidence="6 8" id="KW-0408">Iron</keyword>
<dbReference type="GO" id="GO:0005506">
    <property type="term" value="F:iron ion binding"/>
    <property type="evidence" value="ECO:0007669"/>
    <property type="project" value="InterPro"/>
</dbReference>
<dbReference type="OrthoDB" id="1470350at2759"/>
<evidence type="ECO:0000313" key="9">
    <source>
        <dbReference type="EMBL" id="ORX93982.1"/>
    </source>
</evidence>
<dbReference type="InterPro" id="IPR002403">
    <property type="entry name" value="Cyt_P450_E_grp-IV"/>
</dbReference>
<dbReference type="SUPFAM" id="SSF48264">
    <property type="entry name" value="Cytochrome P450"/>
    <property type="match status" value="1"/>
</dbReference>
<reference evidence="9 10" key="1">
    <citation type="submission" date="2016-07" db="EMBL/GenBank/DDBJ databases">
        <title>Pervasive Adenine N6-methylation of Active Genes in Fungi.</title>
        <authorList>
            <consortium name="DOE Joint Genome Institute"/>
            <person name="Mondo S.J."/>
            <person name="Dannebaum R.O."/>
            <person name="Kuo R.C."/>
            <person name="Labutti K."/>
            <person name="Haridas S."/>
            <person name="Kuo A."/>
            <person name="Salamov A."/>
            <person name="Ahrendt S.R."/>
            <person name="Lipzen A."/>
            <person name="Sullivan W."/>
            <person name="Andreopoulos W.B."/>
            <person name="Clum A."/>
            <person name="Lindquist E."/>
            <person name="Daum C."/>
            <person name="Ramamoorthy G.K."/>
            <person name="Gryganskyi A."/>
            <person name="Culley D."/>
            <person name="Magnuson J.K."/>
            <person name="James T.Y."/>
            <person name="O'Malley M.A."/>
            <person name="Stajich J.E."/>
            <person name="Spatafora J.W."/>
            <person name="Visel A."/>
            <person name="Grigoriev I.V."/>
        </authorList>
    </citation>
    <scope>NUCLEOTIDE SEQUENCE [LARGE SCALE GENOMIC DNA]</scope>
    <source>
        <strain evidence="9 10">CBS 115471</strain>
    </source>
</reference>
<dbReference type="InterPro" id="IPR036396">
    <property type="entry name" value="Cyt_P450_sf"/>
</dbReference>